<protein>
    <submittedName>
        <fullName evidence="2">Transcription termination protein NusA</fullName>
    </submittedName>
</protein>
<dbReference type="Proteomes" id="UP000064525">
    <property type="component" value="Chromosome I"/>
</dbReference>
<name>A0A0S4PXV9_9HELI</name>
<dbReference type="KEGG" id="hty:BN2458_PEG1863"/>
<dbReference type="EMBL" id="LN907858">
    <property type="protein sequence ID" value="CUU40746.1"/>
    <property type="molecule type" value="Genomic_DNA"/>
</dbReference>
<evidence type="ECO:0000313" key="3">
    <source>
        <dbReference type="Proteomes" id="UP000064525"/>
    </source>
</evidence>
<organism evidence="2 3">
    <name type="scientific">Helicobacter typhlonius</name>
    <dbReference type="NCBI Taxonomy" id="76936"/>
    <lineage>
        <taxon>Bacteria</taxon>
        <taxon>Pseudomonadati</taxon>
        <taxon>Campylobacterota</taxon>
        <taxon>Epsilonproteobacteria</taxon>
        <taxon>Campylobacterales</taxon>
        <taxon>Helicobacteraceae</taxon>
        <taxon>Helicobacter</taxon>
    </lineage>
</organism>
<dbReference type="PATRIC" id="fig|76936.10.peg.1817"/>
<dbReference type="AlphaFoldDB" id="A0A0S4PXV9"/>
<reference evidence="3" key="1">
    <citation type="submission" date="2015-11" db="EMBL/GenBank/DDBJ databases">
        <authorList>
            <person name="Anvar S.Y."/>
        </authorList>
    </citation>
    <scope>NUCLEOTIDE SEQUENCE [LARGE SCALE GENOMIC DNA]</scope>
</reference>
<sequence>MLCECDIELQEITESKPLENENTPAEKTGIDALSSLFKS</sequence>
<evidence type="ECO:0000256" key="1">
    <source>
        <dbReference type="SAM" id="MobiDB-lite"/>
    </source>
</evidence>
<gene>
    <name evidence="2" type="ORF">BN2458_PEG1863</name>
</gene>
<proteinExistence type="predicted"/>
<feature type="region of interest" description="Disordered" evidence="1">
    <location>
        <begin position="15"/>
        <end position="39"/>
    </location>
</feature>
<accession>A0A0S4PXV9</accession>
<evidence type="ECO:0000313" key="2">
    <source>
        <dbReference type="EMBL" id="CUU40746.1"/>
    </source>
</evidence>